<organism evidence="8 9">
    <name type="scientific">Momordica charantia</name>
    <name type="common">Bitter gourd</name>
    <name type="synonym">Balsam pear</name>
    <dbReference type="NCBI Taxonomy" id="3673"/>
    <lineage>
        <taxon>Eukaryota</taxon>
        <taxon>Viridiplantae</taxon>
        <taxon>Streptophyta</taxon>
        <taxon>Embryophyta</taxon>
        <taxon>Tracheophyta</taxon>
        <taxon>Spermatophyta</taxon>
        <taxon>Magnoliopsida</taxon>
        <taxon>eudicotyledons</taxon>
        <taxon>Gunneridae</taxon>
        <taxon>Pentapetalae</taxon>
        <taxon>rosids</taxon>
        <taxon>fabids</taxon>
        <taxon>Cucurbitales</taxon>
        <taxon>Cucurbitaceae</taxon>
        <taxon>Momordiceae</taxon>
        <taxon>Momordica</taxon>
    </lineage>
</organism>
<keyword evidence="2 6" id="KW-0813">Transport</keyword>
<accession>A0A6J1D8Y7</accession>
<feature type="transmembrane region" description="Helical" evidence="7">
    <location>
        <begin position="226"/>
        <end position="247"/>
    </location>
</feature>
<dbReference type="PROSITE" id="PS00221">
    <property type="entry name" value="MIP"/>
    <property type="match status" value="1"/>
</dbReference>
<name>A0A6J1D8Y7_MOMCH</name>
<dbReference type="Gene3D" id="1.20.1080.10">
    <property type="entry name" value="Glycerol uptake facilitator protein"/>
    <property type="match status" value="1"/>
</dbReference>
<dbReference type="CDD" id="cd00333">
    <property type="entry name" value="MIP"/>
    <property type="match status" value="1"/>
</dbReference>
<dbReference type="RefSeq" id="XP_022149787.1">
    <property type="nucleotide sequence ID" value="XM_022294095.1"/>
</dbReference>
<feature type="transmembrane region" description="Helical" evidence="7">
    <location>
        <begin position="118"/>
        <end position="137"/>
    </location>
</feature>
<keyword evidence="8" id="KW-1185">Reference proteome</keyword>
<dbReference type="GeneID" id="111018135"/>
<dbReference type="PANTHER" id="PTHR45724">
    <property type="entry name" value="AQUAPORIN NIP2-1"/>
    <property type="match status" value="1"/>
</dbReference>
<proteinExistence type="inferred from homology"/>
<dbReference type="OrthoDB" id="3222at2759"/>
<dbReference type="GO" id="GO:0016020">
    <property type="term" value="C:membrane"/>
    <property type="evidence" value="ECO:0007669"/>
    <property type="project" value="UniProtKB-SubCell"/>
</dbReference>
<evidence type="ECO:0000313" key="9">
    <source>
        <dbReference type="RefSeq" id="XP_022149787.1"/>
    </source>
</evidence>
<dbReference type="InterPro" id="IPR022357">
    <property type="entry name" value="MIP_CS"/>
</dbReference>
<dbReference type="Pfam" id="PF00230">
    <property type="entry name" value="MIP"/>
    <property type="match status" value="1"/>
</dbReference>
<comment type="subcellular location">
    <subcellularLocation>
        <location evidence="1">Membrane</location>
        <topology evidence="1">Multi-pass membrane protein</topology>
    </subcellularLocation>
</comment>
<dbReference type="GO" id="GO:0015267">
    <property type="term" value="F:channel activity"/>
    <property type="evidence" value="ECO:0007669"/>
    <property type="project" value="InterPro"/>
</dbReference>
<evidence type="ECO:0000256" key="5">
    <source>
        <dbReference type="ARBA" id="ARBA00023136"/>
    </source>
</evidence>
<evidence type="ECO:0000256" key="6">
    <source>
        <dbReference type="RuleBase" id="RU000477"/>
    </source>
</evidence>
<dbReference type="InterPro" id="IPR034294">
    <property type="entry name" value="Aquaporin_transptr"/>
</dbReference>
<evidence type="ECO:0000256" key="7">
    <source>
        <dbReference type="SAM" id="Phobius"/>
    </source>
</evidence>
<dbReference type="AlphaFoldDB" id="A0A6J1D8Y7"/>
<evidence type="ECO:0000256" key="3">
    <source>
        <dbReference type="ARBA" id="ARBA00022692"/>
    </source>
</evidence>
<evidence type="ECO:0000256" key="4">
    <source>
        <dbReference type="ARBA" id="ARBA00022989"/>
    </source>
</evidence>
<protein>
    <submittedName>
        <fullName evidence="9">Aquaporin NIP2-2-like</fullName>
    </submittedName>
</protein>
<feature type="transmembrane region" description="Helical" evidence="7">
    <location>
        <begin position="41"/>
        <end position="64"/>
    </location>
</feature>
<evidence type="ECO:0000256" key="1">
    <source>
        <dbReference type="ARBA" id="ARBA00004141"/>
    </source>
</evidence>
<comment type="similarity">
    <text evidence="6">Belongs to the MIP/aquaporin (TC 1.A.8) family.</text>
</comment>
<dbReference type="PRINTS" id="PR00783">
    <property type="entry name" value="MINTRINSICP"/>
</dbReference>
<keyword evidence="5 7" id="KW-0472">Membrane</keyword>
<dbReference type="InterPro" id="IPR023271">
    <property type="entry name" value="Aquaporin-like"/>
</dbReference>
<keyword evidence="4 7" id="KW-1133">Transmembrane helix</keyword>
<dbReference type="PANTHER" id="PTHR45724:SF16">
    <property type="entry name" value="AQUAPORIN NIP2-1"/>
    <property type="match status" value="1"/>
</dbReference>
<feature type="transmembrane region" description="Helical" evidence="7">
    <location>
        <begin position="187"/>
        <end position="206"/>
    </location>
</feature>
<gene>
    <name evidence="9" type="primary">LOC111018135</name>
</gene>
<evidence type="ECO:0000256" key="2">
    <source>
        <dbReference type="ARBA" id="ARBA00022448"/>
    </source>
</evidence>
<dbReference type="InterPro" id="IPR000425">
    <property type="entry name" value="MIP"/>
</dbReference>
<dbReference type="SUPFAM" id="SSF81338">
    <property type="entry name" value="Aquaporin-like"/>
    <property type="match status" value="1"/>
</dbReference>
<sequence length="260" mass="27740">MGVDAENPKLLDWTCNSDDEEETESLFFFRQICPPDFSRKLLAEVIATYLMVFVTCGAAALSAIDERQVSKLGASLTGGMIVTVMIYAVGHISGAHMNPAVTFAFAAVRRFPWKQVPLYAAAQLSGATSAAFSLRILLHPIKEIGITSPSGPEFQALLMEIVVSFTMMFVTSAVATDTKAIGELAGIAVGSAVCITSIFAGPISGGSMNPARSIGPAIASSHYEGIWVYLVGPVVGTLLGAWSYNFIRAREKHEHLLSPH</sequence>
<dbReference type="KEGG" id="mcha:111018135"/>
<reference evidence="9" key="1">
    <citation type="submission" date="2025-08" db="UniProtKB">
        <authorList>
            <consortium name="RefSeq"/>
        </authorList>
    </citation>
    <scope>IDENTIFICATION</scope>
    <source>
        <strain evidence="9">OHB3-1</strain>
    </source>
</reference>
<feature type="transmembrane region" description="Helical" evidence="7">
    <location>
        <begin position="157"/>
        <end position="175"/>
    </location>
</feature>
<dbReference type="Proteomes" id="UP000504603">
    <property type="component" value="Unplaced"/>
</dbReference>
<keyword evidence="3 6" id="KW-0812">Transmembrane</keyword>
<feature type="transmembrane region" description="Helical" evidence="7">
    <location>
        <begin position="84"/>
        <end position="106"/>
    </location>
</feature>
<evidence type="ECO:0000313" key="8">
    <source>
        <dbReference type="Proteomes" id="UP000504603"/>
    </source>
</evidence>